<keyword evidence="2" id="KW-0413">Isomerase</keyword>
<dbReference type="Gene3D" id="3.40.50.720">
    <property type="entry name" value="NAD(P)-binding Rossmann-like Domain"/>
    <property type="match status" value="1"/>
</dbReference>
<dbReference type="AlphaFoldDB" id="A0A518D066"/>
<feature type="domain" description="NAD-dependent epimerase/dehydratase" evidence="1">
    <location>
        <begin position="3"/>
        <end position="202"/>
    </location>
</feature>
<dbReference type="EMBL" id="CP036290">
    <property type="protein sequence ID" value="QDU84870.1"/>
    <property type="molecule type" value="Genomic_DNA"/>
</dbReference>
<evidence type="ECO:0000313" key="3">
    <source>
        <dbReference type="Proteomes" id="UP000319342"/>
    </source>
</evidence>
<organism evidence="2 3">
    <name type="scientific">Rohdeia mirabilis</name>
    <dbReference type="NCBI Taxonomy" id="2528008"/>
    <lineage>
        <taxon>Bacteria</taxon>
        <taxon>Pseudomonadati</taxon>
        <taxon>Planctomycetota</taxon>
        <taxon>Planctomycetia</taxon>
        <taxon>Planctomycetia incertae sedis</taxon>
        <taxon>Rohdeia</taxon>
    </lineage>
</organism>
<dbReference type="RefSeq" id="WP_145187172.1">
    <property type="nucleotide sequence ID" value="NZ_CP036290.1"/>
</dbReference>
<reference evidence="2 3" key="1">
    <citation type="submission" date="2019-02" db="EMBL/GenBank/DDBJ databases">
        <title>Deep-cultivation of Planctomycetes and their phenomic and genomic characterization uncovers novel biology.</title>
        <authorList>
            <person name="Wiegand S."/>
            <person name="Jogler M."/>
            <person name="Boedeker C."/>
            <person name="Pinto D."/>
            <person name="Vollmers J."/>
            <person name="Rivas-Marin E."/>
            <person name="Kohn T."/>
            <person name="Peeters S.H."/>
            <person name="Heuer A."/>
            <person name="Rast P."/>
            <person name="Oberbeckmann S."/>
            <person name="Bunk B."/>
            <person name="Jeske O."/>
            <person name="Meyerdierks A."/>
            <person name="Storesund J.E."/>
            <person name="Kallscheuer N."/>
            <person name="Luecker S."/>
            <person name="Lage O.M."/>
            <person name="Pohl T."/>
            <person name="Merkel B.J."/>
            <person name="Hornburger P."/>
            <person name="Mueller R.-W."/>
            <person name="Bruemmer F."/>
            <person name="Labrenz M."/>
            <person name="Spormann A.M."/>
            <person name="Op den Camp H."/>
            <person name="Overmann J."/>
            <person name="Amann R."/>
            <person name="Jetten M.S.M."/>
            <person name="Mascher T."/>
            <person name="Medema M.H."/>
            <person name="Devos D.P."/>
            <person name="Kaster A.-K."/>
            <person name="Ovreas L."/>
            <person name="Rohde M."/>
            <person name="Galperin M.Y."/>
            <person name="Jogler C."/>
        </authorList>
    </citation>
    <scope>NUCLEOTIDE SEQUENCE [LARGE SCALE GENOMIC DNA]</scope>
    <source>
        <strain evidence="2 3">Pla163</strain>
    </source>
</reference>
<dbReference type="InterPro" id="IPR036291">
    <property type="entry name" value="NAD(P)-bd_dom_sf"/>
</dbReference>
<evidence type="ECO:0000313" key="2">
    <source>
        <dbReference type="EMBL" id="QDU84870.1"/>
    </source>
</evidence>
<dbReference type="InterPro" id="IPR001509">
    <property type="entry name" value="Epimerase_deHydtase"/>
</dbReference>
<dbReference type="PANTHER" id="PTHR43245">
    <property type="entry name" value="BIFUNCTIONAL POLYMYXIN RESISTANCE PROTEIN ARNA"/>
    <property type="match status" value="1"/>
</dbReference>
<dbReference type="Proteomes" id="UP000319342">
    <property type="component" value="Chromosome"/>
</dbReference>
<accession>A0A518D066</accession>
<protein>
    <submittedName>
        <fullName evidence="2">3 beta-hydroxysteroid dehydrogenase/Delta 5--&gt;4-isomerase</fullName>
    </submittedName>
</protein>
<evidence type="ECO:0000259" key="1">
    <source>
        <dbReference type="Pfam" id="PF01370"/>
    </source>
</evidence>
<dbReference type="GO" id="GO:0016853">
    <property type="term" value="F:isomerase activity"/>
    <property type="evidence" value="ECO:0007669"/>
    <property type="project" value="UniProtKB-KW"/>
</dbReference>
<proteinExistence type="predicted"/>
<dbReference type="Pfam" id="PF01370">
    <property type="entry name" value="Epimerase"/>
    <property type="match status" value="1"/>
</dbReference>
<gene>
    <name evidence="2" type="ORF">Pla163_19880</name>
</gene>
<keyword evidence="3" id="KW-1185">Reference proteome</keyword>
<dbReference type="OrthoDB" id="9807212at2"/>
<sequence length="317" mass="36106">MRIALTGATGFIGGYMARGLSEDGHTIRMLCRPGRESALPQIAEDHREVHMGDLTDAASMAGFLKDVDLLLHLASAHDHFDEATMRAINIGGTENLLEEARRNAPDHLRFWVMSSAVIGAPVYSLYRDTKRIQEKIIRAERFEWATFRPTLVYGVGDYRHTAPLLRQCAAKRGRFLVPHDGLSKINPVHVEDVVDALKRFFDFERGVDCMYELAGPEGMTYNEFVDQTIAAAGGTIRRRNISRRWANWAIFFKGLFKDTTEDRRASAYFSLHHEHDITNARYELGWEPRTYAEGIGQVARESDWWKFESEGGKRLID</sequence>
<dbReference type="SUPFAM" id="SSF51735">
    <property type="entry name" value="NAD(P)-binding Rossmann-fold domains"/>
    <property type="match status" value="1"/>
</dbReference>
<name>A0A518D066_9BACT</name>
<dbReference type="InterPro" id="IPR050177">
    <property type="entry name" value="Lipid_A_modif_metabolic_enz"/>
</dbReference>